<comment type="caution">
    <text evidence="3">The sequence shown here is derived from an EMBL/GenBank/DDBJ whole genome shotgun (WGS) entry which is preliminary data.</text>
</comment>
<organism evidence="3 4">
    <name type="scientific">Hypnocyclicus thermotrophus</name>
    <dbReference type="NCBI Taxonomy" id="1627895"/>
    <lineage>
        <taxon>Bacteria</taxon>
        <taxon>Fusobacteriati</taxon>
        <taxon>Fusobacteriota</taxon>
        <taxon>Fusobacteriia</taxon>
        <taxon>Fusobacteriales</taxon>
        <taxon>Fusobacteriaceae</taxon>
        <taxon>Hypnocyclicus</taxon>
    </lineage>
</organism>
<feature type="domain" description="FtsX extracellular" evidence="2">
    <location>
        <begin position="58"/>
        <end position="148"/>
    </location>
</feature>
<protein>
    <submittedName>
        <fullName evidence="3">Cell division protein FtsX</fullName>
    </submittedName>
</protein>
<feature type="transmembrane region" description="Helical" evidence="1">
    <location>
        <begin position="27"/>
        <end position="48"/>
    </location>
</feature>
<evidence type="ECO:0000313" key="3">
    <source>
        <dbReference type="EMBL" id="TDT71733.1"/>
    </source>
</evidence>
<dbReference type="EMBL" id="SOBG01000002">
    <property type="protein sequence ID" value="TDT71733.1"/>
    <property type="molecule type" value="Genomic_DNA"/>
</dbReference>
<keyword evidence="3" id="KW-0131">Cell cycle</keyword>
<dbReference type="PANTHER" id="PTHR47755">
    <property type="entry name" value="CELL DIVISION PROTEIN FTSX"/>
    <property type="match status" value="1"/>
</dbReference>
<feature type="transmembrane region" description="Helical" evidence="1">
    <location>
        <begin position="266"/>
        <end position="287"/>
    </location>
</feature>
<dbReference type="Gene3D" id="3.30.70.3040">
    <property type="match status" value="1"/>
</dbReference>
<dbReference type="GO" id="GO:0051301">
    <property type="term" value="P:cell division"/>
    <property type="evidence" value="ECO:0007669"/>
    <property type="project" value="UniProtKB-KW"/>
</dbReference>
<dbReference type="PANTHER" id="PTHR47755:SF1">
    <property type="entry name" value="CELL DIVISION PROTEIN FTSX"/>
    <property type="match status" value="1"/>
</dbReference>
<gene>
    <name evidence="3" type="ORF">EV215_0417</name>
</gene>
<dbReference type="AlphaFoldDB" id="A0AA46DZF8"/>
<evidence type="ECO:0000259" key="2">
    <source>
        <dbReference type="Pfam" id="PF18075"/>
    </source>
</evidence>
<dbReference type="Proteomes" id="UP000294678">
    <property type="component" value="Unassembled WGS sequence"/>
</dbReference>
<reference evidence="3 4" key="1">
    <citation type="submission" date="2019-03" db="EMBL/GenBank/DDBJ databases">
        <title>Genomic Encyclopedia of Type Strains, Phase IV (KMG-IV): sequencing the most valuable type-strain genomes for metagenomic binning, comparative biology and taxonomic classification.</title>
        <authorList>
            <person name="Goeker M."/>
        </authorList>
    </citation>
    <scope>NUCLEOTIDE SEQUENCE [LARGE SCALE GENOMIC DNA]</scope>
    <source>
        <strain evidence="3 4">DSM 100055</strain>
    </source>
</reference>
<keyword evidence="1" id="KW-0812">Transmembrane</keyword>
<keyword evidence="3" id="KW-0132">Cell division</keyword>
<feature type="transmembrane region" description="Helical" evidence="1">
    <location>
        <begin position="212"/>
        <end position="237"/>
    </location>
</feature>
<evidence type="ECO:0000313" key="4">
    <source>
        <dbReference type="Proteomes" id="UP000294678"/>
    </source>
</evidence>
<feature type="transmembrane region" description="Helical" evidence="1">
    <location>
        <begin position="168"/>
        <end position="192"/>
    </location>
</feature>
<keyword evidence="1" id="KW-1133">Transmembrane helix</keyword>
<evidence type="ECO:0000256" key="1">
    <source>
        <dbReference type="SAM" id="Phobius"/>
    </source>
</evidence>
<accession>A0AA46DZF8</accession>
<dbReference type="InterPro" id="IPR004513">
    <property type="entry name" value="FtsX"/>
</dbReference>
<keyword evidence="1" id="KW-0472">Membrane</keyword>
<keyword evidence="4" id="KW-1185">Reference proteome</keyword>
<proteinExistence type="predicted"/>
<dbReference type="RefSeq" id="WP_134112330.1">
    <property type="nucleotide sequence ID" value="NZ_SOBG01000002.1"/>
</dbReference>
<dbReference type="Pfam" id="PF18075">
    <property type="entry name" value="FtsX_ECD"/>
    <property type="match status" value="1"/>
</dbReference>
<dbReference type="InterPro" id="IPR040690">
    <property type="entry name" value="FtsX_ECD"/>
</dbReference>
<dbReference type="GO" id="GO:0016020">
    <property type="term" value="C:membrane"/>
    <property type="evidence" value="ECO:0007669"/>
    <property type="project" value="InterPro"/>
</dbReference>
<name>A0AA46DZF8_9FUSO</name>
<sequence>MRKELLYIYNQTLELTTKKDKILRNNIFILAIIFLLINFFLGFFLNLYKIEGYISDNIQIKINFSKNLDLKNIKDFEKKILENKNIDYVKFLPQDMAFKNLEDELGMKLGTTNPLNNSMILYLKNVNNLEELGRVEYELTKYSEIEEVIIKREFLDKLLKLKNNILKILKLGAIILIIPLIILFYFIFNLNFSYLEKEILLKHETHEVSHNILILIPYFFKKLIGLIISWIIAYIVFIPFYDEIILTINGIDPFIVLASFNEIQGYIFLSFVIVVILLILATIIGRVKKYEE</sequence>